<organism evidence="1">
    <name type="scientific">freshwater metagenome</name>
    <dbReference type="NCBI Taxonomy" id="449393"/>
    <lineage>
        <taxon>unclassified sequences</taxon>
        <taxon>metagenomes</taxon>
        <taxon>ecological metagenomes</taxon>
    </lineage>
</organism>
<protein>
    <submittedName>
        <fullName evidence="1">Unannotated protein</fullName>
    </submittedName>
</protein>
<sequence length="68" mass="6809">MAGAAFFSGAAFLTGAAFLAGAAFSATDVADAGFRSMLRRPGMISTTSSVMLSPSFITSRAERGGGLL</sequence>
<reference evidence="1" key="1">
    <citation type="submission" date="2020-05" db="EMBL/GenBank/DDBJ databases">
        <authorList>
            <person name="Chiriac C."/>
            <person name="Salcher M."/>
            <person name="Ghai R."/>
            <person name="Kavagutti S V."/>
        </authorList>
    </citation>
    <scope>NUCLEOTIDE SEQUENCE</scope>
</reference>
<gene>
    <name evidence="1" type="ORF">UFOPK1722_02143</name>
</gene>
<proteinExistence type="predicted"/>
<dbReference type="AlphaFoldDB" id="A0A6J6GJ07"/>
<name>A0A6J6GJ07_9ZZZZ</name>
<accession>A0A6J6GJ07</accession>
<dbReference type="EMBL" id="CAEZTS010000296">
    <property type="protein sequence ID" value="CAB4599879.1"/>
    <property type="molecule type" value="Genomic_DNA"/>
</dbReference>
<evidence type="ECO:0000313" key="1">
    <source>
        <dbReference type="EMBL" id="CAB4599879.1"/>
    </source>
</evidence>